<reference evidence="1" key="1">
    <citation type="submission" date="2014-11" db="EMBL/GenBank/DDBJ databases">
        <authorList>
            <person name="Zhu J."/>
            <person name="Qi W."/>
            <person name="Song R."/>
        </authorList>
    </citation>
    <scope>NUCLEOTIDE SEQUENCE</scope>
</reference>
<evidence type="ECO:0000313" key="1">
    <source>
        <dbReference type="EMBL" id="ANV78669.1"/>
    </source>
</evidence>
<proteinExistence type="predicted"/>
<name>A0A1B1T8R5_9ARCH</name>
<dbReference type="AlphaFoldDB" id="A0A1B1T8R5"/>
<protein>
    <recommendedName>
        <fullName evidence="2">Alpha/beta hydrolase</fullName>
    </recommendedName>
</protein>
<sequence>MNNHWKGIPELPNSIGEERIIRVSENLSLRVFIWKPVKKSSKTPILMVPGWGSVFEGWRPLVSEWVQRRKIIYIETREKASAIFDNKMKPKDFVMSKYIEDIETIIGKLQSENELDDDFHLFSSSLASTIIIHGLQEGNISGKSTIFLAPNQKFRFPFWAKILIKLPLPKFTLKWLIRIAIWAVERKVEEEGQKIRYRRTLLSQNYERMRYSARYLMGYSLPESLSNIDIPCAILTAESDKLHGTLDVEFISREISNIEIIPIPSNQYAHQPEALNEIESFYSDIELNE</sequence>
<reference evidence="1" key="2">
    <citation type="journal article" date="2015" name="ISME J.">
        <title>A new class of marine Euryarchaeota group II from the Mediterranean deep chlorophyll maximum.</title>
        <authorList>
            <person name="Martin-Cuadrado A.B."/>
            <person name="Garcia-Heredia I."/>
            <person name="Molto A.G."/>
            <person name="Lopez-Ubeda R."/>
            <person name="Kimes N."/>
            <person name="Lopez-Garcia P."/>
            <person name="Moreira D."/>
            <person name="Rodriguez-Valera F."/>
        </authorList>
    </citation>
    <scope>NUCLEOTIDE SEQUENCE</scope>
</reference>
<organism evidence="1">
    <name type="scientific">uncultured Poseidoniia archaeon</name>
    <dbReference type="NCBI Taxonomy" id="1697135"/>
    <lineage>
        <taxon>Archaea</taxon>
        <taxon>Methanobacteriati</taxon>
        <taxon>Thermoplasmatota</taxon>
        <taxon>Candidatus Poseidoniia</taxon>
        <taxon>environmental samples</taxon>
    </lineage>
</organism>
<dbReference type="Gene3D" id="3.40.50.1820">
    <property type="entry name" value="alpha/beta hydrolase"/>
    <property type="match status" value="1"/>
</dbReference>
<dbReference type="EMBL" id="KP211793">
    <property type="protein sequence ID" value="ANV78669.1"/>
    <property type="molecule type" value="Genomic_DNA"/>
</dbReference>
<evidence type="ECO:0008006" key="2">
    <source>
        <dbReference type="Google" id="ProtNLM"/>
    </source>
</evidence>
<dbReference type="SUPFAM" id="SSF53474">
    <property type="entry name" value="alpha/beta-Hydrolases"/>
    <property type="match status" value="1"/>
</dbReference>
<accession>A0A1B1T8R5</accession>
<dbReference type="InterPro" id="IPR029058">
    <property type="entry name" value="AB_hydrolase_fold"/>
</dbReference>